<evidence type="ECO:0000313" key="7">
    <source>
        <dbReference type="Proteomes" id="UP000015106"/>
    </source>
</evidence>
<reference evidence="6" key="3">
    <citation type="submission" date="2022-06" db="UniProtKB">
        <authorList>
            <consortium name="EnsemblPlants"/>
        </authorList>
    </citation>
    <scope>IDENTIFICATION</scope>
</reference>
<evidence type="ECO:0000256" key="4">
    <source>
        <dbReference type="ARBA" id="ARBA00023136"/>
    </source>
</evidence>
<reference evidence="6" key="2">
    <citation type="submission" date="2018-03" db="EMBL/GenBank/DDBJ databases">
        <title>The Triticum urartu genome reveals the dynamic nature of wheat genome evolution.</title>
        <authorList>
            <person name="Ling H."/>
            <person name="Ma B."/>
            <person name="Shi X."/>
            <person name="Liu H."/>
            <person name="Dong L."/>
            <person name="Sun H."/>
            <person name="Cao Y."/>
            <person name="Gao Q."/>
            <person name="Zheng S."/>
            <person name="Li Y."/>
            <person name="Yu Y."/>
            <person name="Du H."/>
            <person name="Qi M."/>
            <person name="Li Y."/>
            <person name="Yu H."/>
            <person name="Cui Y."/>
            <person name="Wang N."/>
            <person name="Chen C."/>
            <person name="Wu H."/>
            <person name="Zhao Y."/>
            <person name="Zhang J."/>
            <person name="Li Y."/>
            <person name="Zhou W."/>
            <person name="Zhang B."/>
            <person name="Hu W."/>
            <person name="Eijk M."/>
            <person name="Tang J."/>
            <person name="Witsenboer H."/>
            <person name="Zhao S."/>
            <person name="Li Z."/>
            <person name="Zhang A."/>
            <person name="Wang D."/>
            <person name="Liang C."/>
        </authorList>
    </citation>
    <scope>NUCLEOTIDE SEQUENCE [LARGE SCALE GENOMIC DNA]</scope>
    <source>
        <strain evidence="6">cv. G1812</strain>
    </source>
</reference>
<dbReference type="InterPro" id="IPR009447">
    <property type="entry name" value="PIGW/GWT1"/>
</dbReference>
<dbReference type="GO" id="GO:0005783">
    <property type="term" value="C:endoplasmic reticulum"/>
    <property type="evidence" value="ECO:0007669"/>
    <property type="project" value="TreeGrafter"/>
</dbReference>
<name>A0A8R7TDP9_TRIUA</name>
<keyword evidence="7" id="KW-1185">Reference proteome</keyword>
<dbReference type="GO" id="GO:0006506">
    <property type="term" value="P:GPI anchor biosynthetic process"/>
    <property type="evidence" value="ECO:0007669"/>
    <property type="project" value="InterPro"/>
</dbReference>
<dbReference type="GO" id="GO:0072659">
    <property type="term" value="P:protein localization to plasma membrane"/>
    <property type="evidence" value="ECO:0007669"/>
    <property type="project" value="TreeGrafter"/>
</dbReference>
<dbReference type="GO" id="GO:0032216">
    <property type="term" value="F:glucosaminyl-phosphatidylinositol O-acyltransferase activity"/>
    <property type="evidence" value="ECO:0007669"/>
    <property type="project" value="TreeGrafter"/>
</dbReference>
<dbReference type="AlphaFoldDB" id="A0A8R7TDP9"/>
<evidence type="ECO:0000313" key="6">
    <source>
        <dbReference type="EnsemblPlants" id="TuG1812G0200001137.01.T02"/>
    </source>
</evidence>
<evidence type="ECO:0000256" key="2">
    <source>
        <dbReference type="ARBA" id="ARBA00022692"/>
    </source>
</evidence>
<proteinExistence type="predicted"/>
<reference evidence="7" key="1">
    <citation type="journal article" date="2013" name="Nature">
        <title>Draft genome of the wheat A-genome progenitor Triticum urartu.</title>
        <authorList>
            <person name="Ling H.Q."/>
            <person name="Zhao S."/>
            <person name="Liu D."/>
            <person name="Wang J."/>
            <person name="Sun H."/>
            <person name="Zhang C."/>
            <person name="Fan H."/>
            <person name="Li D."/>
            <person name="Dong L."/>
            <person name="Tao Y."/>
            <person name="Gao C."/>
            <person name="Wu H."/>
            <person name="Li Y."/>
            <person name="Cui Y."/>
            <person name="Guo X."/>
            <person name="Zheng S."/>
            <person name="Wang B."/>
            <person name="Yu K."/>
            <person name="Liang Q."/>
            <person name="Yang W."/>
            <person name="Lou X."/>
            <person name="Chen J."/>
            <person name="Feng M."/>
            <person name="Jian J."/>
            <person name="Zhang X."/>
            <person name="Luo G."/>
            <person name="Jiang Y."/>
            <person name="Liu J."/>
            <person name="Wang Z."/>
            <person name="Sha Y."/>
            <person name="Zhang B."/>
            <person name="Wu H."/>
            <person name="Tang D."/>
            <person name="Shen Q."/>
            <person name="Xue P."/>
            <person name="Zou S."/>
            <person name="Wang X."/>
            <person name="Liu X."/>
            <person name="Wang F."/>
            <person name="Yang Y."/>
            <person name="An X."/>
            <person name="Dong Z."/>
            <person name="Zhang K."/>
            <person name="Zhang X."/>
            <person name="Luo M.C."/>
            <person name="Dvorak J."/>
            <person name="Tong Y."/>
            <person name="Wang J."/>
            <person name="Yang H."/>
            <person name="Li Z."/>
            <person name="Wang D."/>
            <person name="Zhang A."/>
            <person name="Wang J."/>
        </authorList>
    </citation>
    <scope>NUCLEOTIDE SEQUENCE</scope>
    <source>
        <strain evidence="7">cv. G1812</strain>
    </source>
</reference>
<keyword evidence="2 5" id="KW-0812">Transmembrane</keyword>
<evidence type="ECO:0000256" key="5">
    <source>
        <dbReference type="SAM" id="Phobius"/>
    </source>
</evidence>
<dbReference type="GO" id="GO:0016020">
    <property type="term" value="C:membrane"/>
    <property type="evidence" value="ECO:0007669"/>
    <property type="project" value="UniProtKB-SubCell"/>
</dbReference>
<comment type="subcellular location">
    <subcellularLocation>
        <location evidence="1">Membrane</location>
        <topology evidence="1">Multi-pass membrane protein</topology>
    </subcellularLocation>
</comment>
<feature type="transmembrane region" description="Helical" evidence="5">
    <location>
        <begin position="20"/>
        <end position="44"/>
    </location>
</feature>
<organism evidence="6 7">
    <name type="scientific">Triticum urartu</name>
    <name type="common">Red wild einkorn</name>
    <name type="synonym">Crithodium urartu</name>
    <dbReference type="NCBI Taxonomy" id="4572"/>
    <lineage>
        <taxon>Eukaryota</taxon>
        <taxon>Viridiplantae</taxon>
        <taxon>Streptophyta</taxon>
        <taxon>Embryophyta</taxon>
        <taxon>Tracheophyta</taxon>
        <taxon>Spermatophyta</taxon>
        <taxon>Magnoliopsida</taxon>
        <taxon>Liliopsida</taxon>
        <taxon>Poales</taxon>
        <taxon>Poaceae</taxon>
        <taxon>BOP clade</taxon>
        <taxon>Pooideae</taxon>
        <taxon>Triticodae</taxon>
        <taxon>Triticeae</taxon>
        <taxon>Triticinae</taxon>
        <taxon>Triticum</taxon>
    </lineage>
</organism>
<dbReference type="EnsemblPlants" id="TuG1812G0200001137.01.T02">
    <property type="protein sequence ID" value="TuG1812G0200001137.01.T02"/>
    <property type="gene ID" value="TuG1812G0200001137.01"/>
</dbReference>
<keyword evidence="3 5" id="KW-1133">Transmembrane helix</keyword>
<feature type="transmembrane region" description="Helical" evidence="5">
    <location>
        <begin position="99"/>
        <end position="117"/>
    </location>
</feature>
<feature type="transmembrane region" description="Helical" evidence="5">
    <location>
        <begin position="72"/>
        <end position="93"/>
    </location>
</feature>
<keyword evidence="4 5" id="KW-0472">Membrane</keyword>
<dbReference type="PANTHER" id="PTHR20661">
    <property type="entry name" value="PHOSPHATIDYLINOSITOL-GLYCAN BIOSYNTHESIS CLASS W PROTEIN"/>
    <property type="match status" value="1"/>
</dbReference>
<sequence>MEGLLDRPLNPNKLLKEQFVSNLTGSSLLEIAALSTIVPAVVVLRKWSSRGQLIILGGNKNDDALADHKDGVYYFSALVIDCLTVVLPILLIFMILAEWAYICAISLVVVISIYILLKRSQSQSHLKAQQHLPSLRADISSYRVSVV</sequence>
<evidence type="ECO:0000256" key="1">
    <source>
        <dbReference type="ARBA" id="ARBA00004141"/>
    </source>
</evidence>
<dbReference type="PANTHER" id="PTHR20661:SF0">
    <property type="entry name" value="PHOSPHATIDYLINOSITOL-GLYCAN BIOSYNTHESIS CLASS W PROTEIN"/>
    <property type="match status" value="1"/>
</dbReference>
<dbReference type="Proteomes" id="UP000015106">
    <property type="component" value="Chromosome 2"/>
</dbReference>
<evidence type="ECO:0000256" key="3">
    <source>
        <dbReference type="ARBA" id="ARBA00022989"/>
    </source>
</evidence>
<accession>A0A8R7TDP9</accession>
<dbReference type="Gramene" id="TuG1812G0200001137.01.T02">
    <property type="protein sequence ID" value="TuG1812G0200001137.01.T02"/>
    <property type="gene ID" value="TuG1812G0200001137.01"/>
</dbReference>
<protein>
    <submittedName>
        <fullName evidence="6">Uncharacterized protein</fullName>
    </submittedName>
</protein>
<dbReference type="Pfam" id="PF06423">
    <property type="entry name" value="GWT1"/>
    <property type="match status" value="1"/>
</dbReference>